<feature type="compositionally biased region" description="Basic residues" evidence="1">
    <location>
        <begin position="10"/>
        <end position="21"/>
    </location>
</feature>
<accession>A0ABQ2L1M4</accession>
<dbReference type="Proteomes" id="UP000658127">
    <property type="component" value="Unassembled WGS sequence"/>
</dbReference>
<feature type="region of interest" description="Disordered" evidence="1">
    <location>
        <begin position="1"/>
        <end position="24"/>
    </location>
</feature>
<evidence type="ECO:0000313" key="2">
    <source>
        <dbReference type="EMBL" id="GGN99724.1"/>
    </source>
</evidence>
<organism evidence="2 3">
    <name type="scientific">Nocardia rhizosphaerihabitans</name>
    <dbReference type="NCBI Taxonomy" id="1691570"/>
    <lineage>
        <taxon>Bacteria</taxon>
        <taxon>Bacillati</taxon>
        <taxon>Actinomycetota</taxon>
        <taxon>Actinomycetes</taxon>
        <taxon>Mycobacteriales</taxon>
        <taxon>Nocardiaceae</taxon>
        <taxon>Nocardia</taxon>
    </lineage>
</organism>
<gene>
    <name evidence="2" type="ORF">GCM10011610_67960</name>
</gene>
<proteinExistence type="predicted"/>
<sequence length="295" mass="32463">MTSRPDHRLTRFGRGRHRGHATAKAPGTRLIAAARVLHELSMPPADSGQIHRRLSAMERTGRPEPACGDHRLCTLVDYSIEHMELAAEVARAHEVIAVVPELAEILWIVSACACRLAADLAIPQPPLAAVGIPGLVRDAEHATARMLARWRRSSGFDTAQRELGLELETVLRSFERILRALTHADHTETDTMGTRTTGSATAREGAPRTADVRWRRPDVVDPSPRPNGPAPQEKPQSQAVHQVLDFFEKCPDCGYPAEATETRRIFADGRTDTTLQPTCGLPCGWRGAPRENRGR</sequence>
<evidence type="ECO:0000313" key="3">
    <source>
        <dbReference type="Proteomes" id="UP000658127"/>
    </source>
</evidence>
<evidence type="ECO:0008006" key="4">
    <source>
        <dbReference type="Google" id="ProtNLM"/>
    </source>
</evidence>
<dbReference type="EMBL" id="BMNE01000013">
    <property type="protein sequence ID" value="GGN99724.1"/>
    <property type="molecule type" value="Genomic_DNA"/>
</dbReference>
<evidence type="ECO:0000256" key="1">
    <source>
        <dbReference type="SAM" id="MobiDB-lite"/>
    </source>
</evidence>
<feature type="compositionally biased region" description="Low complexity" evidence="1">
    <location>
        <begin position="190"/>
        <end position="204"/>
    </location>
</feature>
<reference evidence="3" key="1">
    <citation type="journal article" date="2019" name="Int. J. Syst. Evol. Microbiol.">
        <title>The Global Catalogue of Microorganisms (GCM) 10K type strain sequencing project: providing services to taxonomists for standard genome sequencing and annotation.</title>
        <authorList>
            <consortium name="The Broad Institute Genomics Platform"/>
            <consortium name="The Broad Institute Genome Sequencing Center for Infectious Disease"/>
            <person name="Wu L."/>
            <person name="Ma J."/>
        </authorList>
    </citation>
    <scope>NUCLEOTIDE SEQUENCE [LARGE SCALE GENOMIC DNA]</scope>
    <source>
        <strain evidence="3">CGMCC 4.7329</strain>
    </source>
</reference>
<keyword evidence="3" id="KW-1185">Reference proteome</keyword>
<feature type="region of interest" description="Disordered" evidence="1">
    <location>
        <begin position="185"/>
        <end position="239"/>
    </location>
</feature>
<protein>
    <recommendedName>
        <fullName evidence="4">DUF222 domain-containing protein</fullName>
    </recommendedName>
</protein>
<comment type="caution">
    <text evidence="2">The sequence shown here is derived from an EMBL/GenBank/DDBJ whole genome shotgun (WGS) entry which is preliminary data.</text>
</comment>
<feature type="compositionally biased region" description="Basic and acidic residues" evidence="1">
    <location>
        <begin position="210"/>
        <end position="219"/>
    </location>
</feature>
<name>A0ABQ2L1M4_9NOCA</name>